<organism evidence="2 3">
    <name type="scientific">miscellaneous Crenarchaeota group-1 archaeon SG8-32-1</name>
    <dbReference type="NCBI Taxonomy" id="1685124"/>
    <lineage>
        <taxon>Archaea</taxon>
        <taxon>Candidatus Bathyarchaeota</taxon>
        <taxon>MCG-1</taxon>
    </lineage>
</organism>
<gene>
    <name evidence="2" type="ORF">AC477_00960</name>
</gene>
<dbReference type="EMBL" id="LFWU01000017">
    <property type="protein sequence ID" value="KON33913.1"/>
    <property type="molecule type" value="Genomic_DNA"/>
</dbReference>
<comment type="caution">
    <text evidence="2">The sequence shown here is derived from an EMBL/GenBank/DDBJ whole genome shotgun (WGS) entry which is preliminary data.</text>
</comment>
<keyword evidence="1" id="KW-0472">Membrane</keyword>
<keyword evidence="1" id="KW-1133">Transmembrane helix</keyword>
<keyword evidence="1" id="KW-0812">Transmembrane</keyword>
<evidence type="ECO:0000256" key="1">
    <source>
        <dbReference type="SAM" id="Phobius"/>
    </source>
</evidence>
<feature type="transmembrane region" description="Helical" evidence="1">
    <location>
        <begin position="242"/>
        <end position="261"/>
    </location>
</feature>
<dbReference type="PANTHER" id="PTHR43471">
    <property type="entry name" value="ABC TRANSPORTER PERMEASE"/>
    <property type="match status" value="1"/>
</dbReference>
<dbReference type="AlphaFoldDB" id="A0A0M0BZ58"/>
<protein>
    <recommendedName>
        <fullName evidence="4">ABC transporter permease</fullName>
    </recommendedName>
</protein>
<dbReference type="Pfam" id="PF12679">
    <property type="entry name" value="ABC2_membrane_2"/>
    <property type="match status" value="1"/>
</dbReference>
<feature type="transmembrane region" description="Helical" evidence="1">
    <location>
        <begin position="180"/>
        <end position="203"/>
    </location>
</feature>
<sequence length="274" mass="30361">MRLNKAELIFRKDWREIRRNWQVILPIVLLPLIISLVLPIILIVVSSVIPSSGTPLSDFKPLIQGLPEAIQEQFAGMTDIQVMIYIMATYFFAPFFLIIPLMASSVISSDSFAGEKERKTIEALLATPISDSELFFGKMLVSFIPSMVVTFISFVVYTLVFDLFSFGIFNGLLLLPNLNWILMIFGLAPTLALASIGLTVIVSAKVKGFKEAQQISVILLLPVLALVFGQVAGAIILGPLVILILISIFVILDFVVFRIGVKLFKREEILSKLA</sequence>
<name>A0A0M0BZ58_9ARCH</name>
<evidence type="ECO:0000313" key="2">
    <source>
        <dbReference type="EMBL" id="KON33913.1"/>
    </source>
</evidence>
<feature type="transmembrane region" description="Helical" evidence="1">
    <location>
        <begin position="82"/>
        <end position="103"/>
    </location>
</feature>
<evidence type="ECO:0000313" key="3">
    <source>
        <dbReference type="Proteomes" id="UP000037237"/>
    </source>
</evidence>
<dbReference type="PANTHER" id="PTHR43471:SF1">
    <property type="entry name" value="ABC TRANSPORTER PERMEASE PROTEIN NOSY-RELATED"/>
    <property type="match status" value="1"/>
</dbReference>
<feature type="transmembrane region" description="Helical" evidence="1">
    <location>
        <begin position="140"/>
        <end position="160"/>
    </location>
</feature>
<feature type="transmembrane region" description="Helical" evidence="1">
    <location>
        <begin position="21"/>
        <end position="49"/>
    </location>
</feature>
<proteinExistence type="predicted"/>
<dbReference type="GO" id="GO:0005886">
    <property type="term" value="C:plasma membrane"/>
    <property type="evidence" value="ECO:0007669"/>
    <property type="project" value="UniProtKB-SubCell"/>
</dbReference>
<reference evidence="2 3" key="1">
    <citation type="submission" date="2015-06" db="EMBL/GenBank/DDBJ databases">
        <title>New insights into the roles of widespread benthic archaea in carbon and nitrogen cycling.</title>
        <authorList>
            <person name="Lazar C.S."/>
            <person name="Baker B.J."/>
            <person name="Seitz K.W."/>
            <person name="Hyde A.S."/>
            <person name="Dick G.J."/>
            <person name="Hinrichs K.-U."/>
            <person name="Teske A.P."/>
        </authorList>
    </citation>
    <scope>NUCLEOTIDE SEQUENCE [LARGE SCALE GENOMIC DNA]</scope>
    <source>
        <strain evidence="2">SG8-32-1</strain>
    </source>
</reference>
<feature type="transmembrane region" description="Helical" evidence="1">
    <location>
        <begin position="215"/>
        <end position="236"/>
    </location>
</feature>
<dbReference type="Proteomes" id="UP000037237">
    <property type="component" value="Unassembled WGS sequence"/>
</dbReference>
<accession>A0A0M0BZ58</accession>
<evidence type="ECO:0008006" key="4">
    <source>
        <dbReference type="Google" id="ProtNLM"/>
    </source>
</evidence>
<dbReference type="GO" id="GO:0140359">
    <property type="term" value="F:ABC-type transporter activity"/>
    <property type="evidence" value="ECO:0007669"/>
    <property type="project" value="InterPro"/>
</dbReference>